<dbReference type="SUPFAM" id="SSF56112">
    <property type="entry name" value="Protein kinase-like (PK-like)"/>
    <property type="match status" value="1"/>
</dbReference>
<protein>
    <recommendedName>
        <fullName evidence="4">Non-specific serine/threonine protein kinase</fullName>
    </recommendedName>
</protein>
<feature type="compositionally biased region" description="Polar residues" evidence="2">
    <location>
        <begin position="160"/>
        <end position="169"/>
    </location>
</feature>
<evidence type="ECO:0008006" key="4">
    <source>
        <dbReference type="Google" id="ProtNLM"/>
    </source>
</evidence>
<evidence type="ECO:0000313" key="3">
    <source>
        <dbReference type="EMBL" id="CAD1830914.1"/>
    </source>
</evidence>
<gene>
    <name evidence="3" type="ORF">CB5_LOCUS14125</name>
</gene>
<comment type="similarity">
    <text evidence="1">Belongs to the protein kinase superfamily. CK1 Ser/Thr protein kinase family. Casein kinase I subfamily.</text>
</comment>
<accession>A0A6V7PJB0</accession>
<dbReference type="InterPro" id="IPR011009">
    <property type="entry name" value="Kinase-like_dom_sf"/>
</dbReference>
<dbReference type="AlphaFoldDB" id="A0A6V7PJB0"/>
<feature type="region of interest" description="Disordered" evidence="2">
    <location>
        <begin position="135"/>
        <end position="191"/>
    </location>
</feature>
<feature type="compositionally biased region" description="Low complexity" evidence="2">
    <location>
        <begin position="170"/>
        <end position="191"/>
    </location>
</feature>
<proteinExistence type="inferred from homology"/>
<name>A0A6V7PJB0_ANACO</name>
<feature type="compositionally biased region" description="Basic and acidic residues" evidence="2">
    <location>
        <begin position="135"/>
        <end position="145"/>
    </location>
</feature>
<dbReference type="EMBL" id="LR862148">
    <property type="protein sequence ID" value="CAD1830914.1"/>
    <property type="molecule type" value="Genomic_DNA"/>
</dbReference>
<evidence type="ECO:0000256" key="2">
    <source>
        <dbReference type="SAM" id="MobiDB-lite"/>
    </source>
</evidence>
<sequence>MIYADLLRDRTRSSSRSRSFDAKMESCASHIRQNLISYFQYCRSLRFEDKPDYSYLKRLFRDLFIREGYQFDYVFDWTILKYPQIGVNPQVRSSGRTSVAVGTSHERAERTTMGQLFREKLPDAFVRKNASDLVHHNDNSKHKAPDGMPLSSKAHDSERPWSSSRNGSTSKRAVISSSRPSSSVAAQRATI</sequence>
<reference evidence="3" key="1">
    <citation type="submission" date="2020-07" db="EMBL/GenBank/DDBJ databases">
        <authorList>
            <person name="Lin J."/>
        </authorList>
    </citation>
    <scope>NUCLEOTIDE SEQUENCE</scope>
</reference>
<dbReference type="InterPro" id="IPR050235">
    <property type="entry name" value="CK1_Ser-Thr_kinase"/>
</dbReference>
<organism evidence="3">
    <name type="scientific">Ananas comosus var. bracteatus</name>
    <name type="common">red pineapple</name>
    <dbReference type="NCBI Taxonomy" id="296719"/>
    <lineage>
        <taxon>Eukaryota</taxon>
        <taxon>Viridiplantae</taxon>
        <taxon>Streptophyta</taxon>
        <taxon>Embryophyta</taxon>
        <taxon>Tracheophyta</taxon>
        <taxon>Spermatophyta</taxon>
        <taxon>Magnoliopsida</taxon>
        <taxon>Liliopsida</taxon>
        <taxon>Poales</taxon>
        <taxon>Bromeliaceae</taxon>
        <taxon>Bromelioideae</taxon>
        <taxon>Ananas</taxon>
    </lineage>
</organism>
<dbReference type="PANTHER" id="PTHR11909">
    <property type="entry name" value="CASEIN KINASE-RELATED"/>
    <property type="match status" value="1"/>
</dbReference>
<evidence type="ECO:0000256" key="1">
    <source>
        <dbReference type="ARBA" id="ARBA00005926"/>
    </source>
</evidence>
<dbReference type="Gene3D" id="1.10.510.10">
    <property type="entry name" value="Transferase(Phosphotransferase) domain 1"/>
    <property type="match status" value="1"/>
</dbReference>